<feature type="compositionally biased region" description="Acidic residues" evidence="4">
    <location>
        <begin position="293"/>
        <end position="309"/>
    </location>
</feature>
<dbReference type="AlphaFoldDB" id="A0A167E5U5"/>
<feature type="region of interest" description="Disordered" evidence="4">
    <location>
        <begin position="260"/>
        <end position="309"/>
    </location>
</feature>
<dbReference type="RefSeq" id="XP_018736156.1">
    <property type="nucleotide sequence ID" value="XM_018881705.1"/>
</dbReference>
<evidence type="ECO:0000256" key="4">
    <source>
        <dbReference type="SAM" id="MobiDB-lite"/>
    </source>
</evidence>
<dbReference type="Gene3D" id="1.25.10.10">
    <property type="entry name" value="Leucine-rich Repeat Variant"/>
    <property type="match status" value="1"/>
</dbReference>
<keyword evidence="7" id="KW-1185">Reference proteome</keyword>
<evidence type="ECO:0000313" key="6">
    <source>
        <dbReference type="EMBL" id="ANB13679.1"/>
    </source>
</evidence>
<feature type="compositionally biased region" description="Acidic residues" evidence="4">
    <location>
        <begin position="260"/>
        <end position="285"/>
    </location>
</feature>
<reference evidence="6 7" key="1">
    <citation type="submission" date="2016-02" db="EMBL/GenBank/DDBJ databases">
        <title>Complete genome sequence and transcriptome regulation of the pentose utilising yeast Sugiyamaella lignohabitans.</title>
        <authorList>
            <person name="Bellasio M."/>
            <person name="Peymann A."/>
            <person name="Valli M."/>
            <person name="Sipitzky M."/>
            <person name="Graf A."/>
            <person name="Sauer M."/>
            <person name="Marx H."/>
            <person name="Mattanovich D."/>
        </authorList>
    </citation>
    <scope>NUCLEOTIDE SEQUENCE [LARGE SCALE GENOMIC DNA]</scope>
    <source>
        <strain evidence="6 7">CBS 10342</strain>
    </source>
</reference>
<evidence type="ECO:0000256" key="3">
    <source>
        <dbReference type="ARBA" id="ARBA00022786"/>
    </source>
</evidence>
<dbReference type="SUPFAM" id="SSF48371">
    <property type="entry name" value="ARM repeat"/>
    <property type="match status" value="1"/>
</dbReference>
<name>A0A167E5U5_9ASCO</name>
<evidence type="ECO:0000313" key="7">
    <source>
        <dbReference type="Proteomes" id="UP000189580"/>
    </source>
</evidence>
<dbReference type="InterPro" id="IPR011989">
    <property type="entry name" value="ARM-like"/>
</dbReference>
<keyword evidence="3" id="KW-0833">Ubl conjugation pathway</keyword>
<feature type="domain" description="TATA-binding protein interacting (TIP20)" evidence="5">
    <location>
        <begin position="1043"/>
        <end position="1204"/>
    </location>
</feature>
<accession>A0A167E5U5</accession>
<dbReference type="InterPro" id="IPR016024">
    <property type="entry name" value="ARM-type_fold"/>
</dbReference>
<dbReference type="PANTHER" id="PTHR12696">
    <property type="entry name" value="TIP120"/>
    <property type="match status" value="1"/>
</dbReference>
<dbReference type="EMBL" id="CP014502">
    <property type="protein sequence ID" value="ANB13679.1"/>
    <property type="molecule type" value="Genomic_DNA"/>
</dbReference>
<dbReference type="OrthoDB" id="6260732at2759"/>
<evidence type="ECO:0000256" key="2">
    <source>
        <dbReference type="ARBA" id="ARBA00022737"/>
    </source>
</evidence>
<sequence length="1233" mass="133999">MAAGSTEVSSGTISILPMAIRSVILNVTATPSVAHILAESILPGLYTGSNSGLLLNNNSEHSLDSMDILIDLIKRFGSSISAAEIVKTENVLLQIISGEQGIIKKRAVTAMGLLARYLTDKNWEKLTAYLIDGLTESSDLSQLRILIQLAGILARSEPTRFKNDLRPVIDLIIRKGLDVNDEGITGGRNVHRDEDFDDEEEEDNADDDEEANNPELLDLREASLASLEIIVGLGYQAVETQLNDILAISAYYIKYNPNIIDDEDDQDEDIDDEDEDIDDNDDDVEMEGHDGGEDSEFEVSDDEDAFSDDDDQSWKLRRYAAKLAAAVAIYIPTQLPRIYSQLLPPLVSMYASEKESTVKTEVISCLSEFFKAASDKGLYYSSKLSSNIATRRSSDISMATDMDPKLFLERHYLRKLVRVSLSELHSSTNTVILQSILTGILGNLVSVLHTRPSIQTSKIIRSLISLSKTQPGLMIDMLQLVSGIIRAQTTQELTDSLPQLLEIIVLGIYDKYYKVCGAALDVVLDLVAIHSDQSIKVDISVLLPALIEKAKSTSLDLDTRSKAVKALGQFIAKNDLSGSNIDTGCKLILDLLNNEGLRLTSVESISEIASGATVRQVSSKWIISSLEGLGNFLNQSSRTLRIGSLNAILSVTNRQPSSDQATVQALANIGQIILNHGKSILTSSPDAVALDLVSKILTNLVPFISVSEASEFTIQTINQTSSQTAVQISDSILGLLAAVVQHSTDAAALNAVYEELCRPRHVASASAGSSIGTNQNVELAAKALAVVITEGQMVDKIPSFETVVAQNGEDLKWSLLVLGYVGKLLPYTTSLEVLYDELNNNARDEITKTVIANSLGLIISNNVNNYLPDLLNRLKAAGSNTIHLHLLIIREIVSGAKTADVEAYSDDIWNSLFTSLDAVSSSGIGKVALAASTAAAGIVPNAEASVVSGGDLILAECLGRLSILNPRVFLPQLQVQLASEKPSVRVTVLSAVKFTFGQSHDTYDDLLRPIIADFLALVDDDDTGIRQVALSALVSAIHNKSHLLLPHLARLLPLLYRETRINTSLIHTVQMGPFKHKVDNGLELRKTAYETIYTLVSTLNAERLQSVGMIDELLDQVVLGSGLSDEHDIKVLSCVIIGRLASTCLSKVIAAGRLHQITTRYTTLLGVVVKENAIKQEFEKHNEIVRNIERSSTQINDAISQAISKGDASNLPSDLELGEWESFYRTKVLKKSV</sequence>
<dbReference type="KEGG" id="slb:AWJ20_4622"/>
<organism evidence="6 7">
    <name type="scientific">Sugiyamaella lignohabitans</name>
    <dbReference type="NCBI Taxonomy" id="796027"/>
    <lineage>
        <taxon>Eukaryota</taxon>
        <taxon>Fungi</taxon>
        <taxon>Dikarya</taxon>
        <taxon>Ascomycota</taxon>
        <taxon>Saccharomycotina</taxon>
        <taxon>Dipodascomycetes</taxon>
        <taxon>Dipodascales</taxon>
        <taxon>Trichomonascaceae</taxon>
        <taxon>Sugiyamaella</taxon>
    </lineage>
</organism>
<evidence type="ECO:0000259" key="5">
    <source>
        <dbReference type="Pfam" id="PF08623"/>
    </source>
</evidence>
<keyword evidence="2" id="KW-0677">Repeat</keyword>
<comment type="similarity">
    <text evidence="1">Belongs to the CAND family.</text>
</comment>
<feature type="region of interest" description="Disordered" evidence="4">
    <location>
        <begin position="184"/>
        <end position="213"/>
    </location>
</feature>
<dbReference type="Pfam" id="PF08623">
    <property type="entry name" value="TIP120"/>
    <property type="match status" value="1"/>
</dbReference>
<evidence type="ECO:0000256" key="1">
    <source>
        <dbReference type="ARBA" id="ARBA00007657"/>
    </source>
</evidence>
<dbReference type="Proteomes" id="UP000189580">
    <property type="component" value="Chromosome d"/>
</dbReference>
<gene>
    <name evidence="6" type="ORF">AWJ20_4622</name>
</gene>
<dbReference type="GO" id="GO:0010265">
    <property type="term" value="P:SCF complex assembly"/>
    <property type="evidence" value="ECO:0007669"/>
    <property type="project" value="InterPro"/>
</dbReference>
<proteinExistence type="inferred from homology"/>
<dbReference type="InterPro" id="IPR013932">
    <property type="entry name" value="TATA-bd_TIP120"/>
</dbReference>
<dbReference type="InterPro" id="IPR039852">
    <property type="entry name" value="CAND1/CAND2"/>
</dbReference>
<dbReference type="GeneID" id="30036775"/>
<feature type="compositionally biased region" description="Acidic residues" evidence="4">
    <location>
        <begin position="195"/>
        <end position="212"/>
    </location>
</feature>
<protein>
    <recommendedName>
        <fullName evidence="5">TATA-binding protein interacting (TIP20) domain-containing protein</fullName>
    </recommendedName>
</protein>